<evidence type="ECO:0000259" key="2">
    <source>
        <dbReference type="Pfam" id="PF03168"/>
    </source>
</evidence>
<name>A0ABX7I614_9BACT</name>
<evidence type="ECO:0000256" key="1">
    <source>
        <dbReference type="SAM" id="Phobius"/>
    </source>
</evidence>
<dbReference type="RefSeq" id="WP_204661837.1">
    <property type="nucleotide sequence ID" value="NZ_CP056775.1"/>
</dbReference>
<evidence type="ECO:0000313" key="4">
    <source>
        <dbReference type="Proteomes" id="UP000612680"/>
    </source>
</evidence>
<reference evidence="3 4" key="1">
    <citation type="submission" date="2020-06" db="EMBL/GenBank/DDBJ databases">
        <title>Dyadobacter sandarakinus sp. nov., isolated from the soil of the Arctic Yellow River Station.</title>
        <authorList>
            <person name="Zhang Y."/>
            <person name="Peng F."/>
        </authorList>
    </citation>
    <scope>NUCLEOTIDE SEQUENCE [LARGE SCALE GENOMIC DNA]</scope>
    <source>
        <strain evidence="3 4">Q3-56</strain>
    </source>
</reference>
<protein>
    <submittedName>
        <fullName evidence="3">LEA type 2 family protein</fullName>
    </submittedName>
</protein>
<dbReference type="InterPro" id="IPR004864">
    <property type="entry name" value="LEA_2"/>
</dbReference>
<dbReference type="PANTHER" id="PTHR31459">
    <property type="match status" value="1"/>
</dbReference>
<keyword evidence="4" id="KW-1185">Reference proteome</keyword>
<proteinExistence type="predicted"/>
<keyword evidence="1" id="KW-1133">Transmembrane helix</keyword>
<organism evidence="3 4">
    <name type="scientific">Dyadobacter sandarakinus</name>
    <dbReference type="NCBI Taxonomy" id="2747268"/>
    <lineage>
        <taxon>Bacteria</taxon>
        <taxon>Pseudomonadati</taxon>
        <taxon>Bacteroidota</taxon>
        <taxon>Cytophagia</taxon>
        <taxon>Cytophagales</taxon>
        <taxon>Spirosomataceae</taxon>
        <taxon>Dyadobacter</taxon>
    </lineage>
</organism>
<dbReference type="Pfam" id="PF03168">
    <property type="entry name" value="LEA_2"/>
    <property type="match status" value="1"/>
</dbReference>
<feature type="transmembrane region" description="Helical" evidence="1">
    <location>
        <begin position="7"/>
        <end position="24"/>
    </location>
</feature>
<dbReference type="Proteomes" id="UP000612680">
    <property type="component" value="Chromosome"/>
</dbReference>
<dbReference type="Gene3D" id="2.60.40.1820">
    <property type="match status" value="2"/>
</dbReference>
<gene>
    <name evidence="3" type="ORF">HWI92_06700</name>
</gene>
<sequence length="302" mass="34218">MKNRKWLIILLVLLAAAAVLWLWWRGQHPGPVKQEVTEALTPDLSLANLSITDIDDDRIKLTSKVTVHNRLPMQLSAKQVDYQIYIDSVKIIEDVYQKPLVLKSGDSTTLTIPMQVLKHNLVGLLKHFDKAKTDSADYGLRASFETDVPVAGEKLIKLHLTKKLPAIRIPKIDIKDVDIHAFDLKNKGVDVTLQLFNPNQFAIKMRDAAFHFAMEDALQMEGVLQPATISLEPRSSRTIKVHCEVKERKFLKAGWELLTNKKDTHFNTVFKALVLSDNEMLNNSNIRTTVKGTMDELLHVAE</sequence>
<dbReference type="EMBL" id="CP056775">
    <property type="protein sequence ID" value="QRR00618.1"/>
    <property type="molecule type" value="Genomic_DNA"/>
</dbReference>
<feature type="domain" description="Late embryogenesis abundant protein LEA-2 subgroup" evidence="2">
    <location>
        <begin position="64"/>
        <end position="158"/>
    </location>
</feature>
<accession>A0ABX7I614</accession>
<evidence type="ECO:0000313" key="3">
    <source>
        <dbReference type="EMBL" id="QRR00618.1"/>
    </source>
</evidence>
<dbReference type="InterPro" id="IPR045043">
    <property type="entry name" value="Lea14-like"/>
</dbReference>
<dbReference type="SUPFAM" id="SSF117070">
    <property type="entry name" value="LEA14-like"/>
    <property type="match status" value="2"/>
</dbReference>
<keyword evidence="1" id="KW-0472">Membrane</keyword>
<dbReference type="PANTHER" id="PTHR31459:SF2">
    <property type="entry name" value="OS03G0843300 PROTEIN"/>
    <property type="match status" value="1"/>
</dbReference>
<keyword evidence="1" id="KW-0812">Transmembrane</keyword>